<dbReference type="EMBL" id="MN518893">
    <property type="protein sequence ID" value="QLF86379.1"/>
    <property type="molecule type" value="Genomic_DNA"/>
</dbReference>
<protein>
    <submittedName>
        <fullName evidence="1">Uncharacterized protein</fullName>
    </submittedName>
</protein>
<evidence type="ECO:0000313" key="1">
    <source>
        <dbReference type="EMBL" id="QLF86379.1"/>
    </source>
</evidence>
<gene>
    <name evidence="1" type="ORF">LS3_49</name>
</gene>
<sequence length="81" mass="9077">MTYGTTISYTALHQIPKLPVKWKPVIPYLLELPVIAGAFVQISVSGWRPLISDVAATGLKHDWINLKVVEVEANYTLTNVW</sequence>
<organism evidence="1">
    <name type="scientific">Escherichia virus LS3</name>
    <dbReference type="NCBI Taxonomy" id="2743777"/>
    <lineage>
        <taxon>Viruses</taxon>
        <taxon>Duplodnaviria</taxon>
        <taxon>Heunggongvirae</taxon>
        <taxon>Uroviricota</taxon>
        <taxon>Caudoviricetes</taxon>
        <taxon>Autographivirales</taxon>
        <taxon>Autotranscriptaviridae</taxon>
        <taxon>Studiervirinae</taxon>
        <taxon>Kayfunavirus</taxon>
        <taxon>Kayfunavirus LS3</taxon>
    </lineage>
</organism>
<accession>A0A7D5FW36</accession>
<name>A0A7D5FW36_9CAUD</name>
<proteinExistence type="predicted"/>
<reference evidence="1" key="1">
    <citation type="submission" date="2019-09" db="EMBL/GenBank/DDBJ databases">
        <authorList>
            <person name="Kumar P."/>
            <person name="Meghvansi M.K."/>
            <person name="Kamboj D.V."/>
        </authorList>
    </citation>
    <scope>NUCLEOTIDE SEQUENCE [LARGE SCALE GENOMIC DNA]</scope>
</reference>